<keyword evidence="1" id="KW-0812">Transmembrane</keyword>
<comment type="caution">
    <text evidence="2">The sequence shown here is derived from an EMBL/GenBank/DDBJ whole genome shotgun (WGS) entry which is preliminary data.</text>
</comment>
<feature type="transmembrane region" description="Helical" evidence="1">
    <location>
        <begin position="121"/>
        <end position="140"/>
    </location>
</feature>
<reference evidence="2 3" key="1">
    <citation type="submission" date="2021-06" db="EMBL/GenBank/DDBJ databases">
        <title>Caerostris darwini draft genome.</title>
        <authorList>
            <person name="Kono N."/>
            <person name="Arakawa K."/>
        </authorList>
    </citation>
    <scope>NUCLEOTIDE SEQUENCE [LARGE SCALE GENOMIC DNA]</scope>
</reference>
<evidence type="ECO:0000313" key="2">
    <source>
        <dbReference type="EMBL" id="GIY85725.1"/>
    </source>
</evidence>
<accession>A0AAV4WVK1</accession>
<keyword evidence="1" id="KW-0472">Membrane</keyword>
<name>A0AAV4WVK1_9ARAC</name>
<dbReference type="EMBL" id="BPLQ01015073">
    <property type="protein sequence ID" value="GIY85725.1"/>
    <property type="molecule type" value="Genomic_DNA"/>
</dbReference>
<keyword evidence="1" id="KW-1133">Transmembrane helix</keyword>
<gene>
    <name evidence="2" type="ORF">CDAR_8461</name>
</gene>
<evidence type="ECO:0000313" key="3">
    <source>
        <dbReference type="Proteomes" id="UP001054837"/>
    </source>
</evidence>
<sequence length="141" mass="16395">MNSRTGNTRSLRRMHSISNERFQFLMNSKKGMTPNRRSGEWSCNESDGNELSSLQGCESTFRHPFGKRRRIIKYLISRGDARRVCGLQRASAQGIKLKSHGHLMRKSHSIVRWFWEISNSLSLRMGVYFVFIVVTLRLMAE</sequence>
<keyword evidence="3" id="KW-1185">Reference proteome</keyword>
<organism evidence="2 3">
    <name type="scientific">Caerostris darwini</name>
    <dbReference type="NCBI Taxonomy" id="1538125"/>
    <lineage>
        <taxon>Eukaryota</taxon>
        <taxon>Metazoa</taxon>
        <taxon>Ecdysozoa</taxon>
        <taxon>Arthropoda</taxon>
        <taxon>Chelicerata</taxon>
        <taxon>Arachnida</taxon>
        <taxon>Araneae</taxon>
        <taxon>Araneomorphae</taxon>
        <taxon>Entelegynae</taxon>
        <taxon>Araneoidea</taxon>
        <taxon>Araneidae</taxon>
        <taxon>Caerostris</taxon>
    </lineage>
</organism>
<proteinExistence type="predicted"/>
<dbReference type="Proteomes" id="UP001054837">
    <property type="component" value="Unassembled WGS sequence"/>
</dbReference>
<protein>
    <submittedName>
        <fullName evidence="2">Uncharacterized protein</fullName>
    </submittedName>
</protein>
<dbReference type="AlphaFoldDB" id="A0AAV4WVK1"/>
<evidence type="ECO:0000256" key="1">
    <source>
        <dbReference type="SAM" id="Phobius"/>
    </source>
</evidence>